<dbReference type="InterPro" id="IPR040273">
    <property type="entry name" value="PIP1"/>
</dbReference>
<feature type="signal peptide" evidence="1">
    <location>
        <begin position="1"/>
        <end position="21"/>
    </location>
</feature>
<dbReference type="PANTHER" id="PTHR37245">
    <property type="entry name" value="PAMP-INDUCED SECRETED PEPTIDE 1"/>
    <property type="match status" value="1"/>
</dbReference>
<reference evidence="2" key="1">
    <citation type="submission" date="2022-05" db="EMBL/GenBank/DDBJ databases">
        <title>The Musa troglodytarum L. genome provides insights into the mechanism of non-climacteric behaviour and enrichment of carotenoids.</title>
        <authorList>
            <person name="Wang J."/>
        </authorList>
    </citation>
    <scope>NUCLEOTIDE SEQUENCE</scope>
    <source>
        <tissue evidence="2">Leaf</tissue>
    </source>
</reference>
<dbReference type="AlphaFoldDB" id="A0A9E7EDV0"/>
<dbReference type="PANTHER" id="PTHR37245:SF4">
    <property type="entry name" value="PAMP-INDUCED SECRETED PEPTIDE 1"/>
    <property type="match status" value="1"/>
</dbReference>
<proteinExistence type="predicted"/>
<keyword evidence="3" id="KW-1185">Reference proteome</keyword>
<sequence length="71" mass="7296">MARSVLLVIAVVVVAVVVVLGMRGADAARPARESPGGSWPACWNTYEEARANVAAWMARLGHGPSDGGAGH</sequence>
<evidence type="ECO:0000313" key="3">
    <source>
        <dbReference type="Proteomes" id="UP001055439"/>
    </source>
</evidence>
<name>A0A9E7EDV0_9LILI</name>
<organism evidence="2 3">
    <name type="scientific">Musa troglodytarum</name>
    <name type="common">fe'i banana</name>
    <dbReference type="NCBI Taxonomy" id="320322"/>
    <lineage>
        <taxon>Eukaryota</taxon>
        <taxon>Viridiplantae</taxon>
        <taxon>Streptophyta</taxon>
        <taxon>Embryophyta</taxon>
        <taxon>Tracheophyta</taxon>
        <taxon>Spermatophyta</taxon>
        <taxon>Magnoliopsida</taxon>
        <taxon>Liliopsida</taxon>
        <taxon>Zingiberales</taxon>
        <taxon>Musaceae</taxon>
        <taxon>Musa</taxon>
    </lineage>
</organism>
<dbReference type="Proteomes" id="UP001055439">
    <property type="component" value="Chromosome 1"/>
</dbReference>
<feature type="chain" id="PRO_5039705586" evidence="1">
    <location>
        <begin position="22"/>
        <end position="71"/>
    </location>
</feature>
<dbReference type="GO" id="GO:0006952">
    <property type="term" value="P:defense response"/>
    <property type="evidence" value="ECO:0007669"/>
    <property type="project" value="InterPro"/>
</dbReference>
<evidence type="ECO:0000313" key="2">
    <source>
        <dbReference type="EMBL" id="URD75356.1"/>
    </source>
</evidence>
<gene>
    <name evidence="2" type="ORF">MUK42_09587</name>
</gene>
<accession>A0A9E7EDV0</accession>
<dbReference type="EMBL" id="CP097502">
    <property type="protein sequence ID" value="URD75356.1"/>
    <property type="molecule type" value="Genomic_DNA"/>
</dbReference>
<protein>
    <submittedName>
        <fullName evidence="2">Uncharacterized protein</fullName>
    </submittedName>
</protein>
<keyword evidence="1" id="KW-0732">Signal</keyword>
<evidence type="ECO:0000256" key="1">
    <source>
        <dbReference type="SAM" id="SignalP"/>
    </source>
</evidence>